<reference evidence="4 5" key="1">
    <citation type="submission" date="2016-06" db="EMBL/GenBank/DDBJ databases">
        <title>The Draft Genome Sequence and Annotation of the Desert Woodrat Neotoma lepida.</title>
        <authorList>
            <person name="Campbell M."/>
            <person name="Oakeson K.F."/>
            <person name="Yandell M."/>
            <person name="Halpert J.R."/>
            <person name="Dearing D."/>
        </authorList>
    </citation>
    <scope>NUCLEOTIDE SEQUENCE [LARGE SCALE GENOMIC DNA]</scope>
    <source>
        <strain evidence="4">417</strain>
        <tissue evidence="4">Liver</tissue>
    </source>
</reference>
<dbReference type="STRING" id="56216.A0A1A6HUW9"/>
<evidence type="ECO:0008006" key="6">
    <source>
        <dbReference type="Google" id="ProtNLM"/>
    </source>
</evidence>
<dbReference type="FunFam" id="1.10.357.70:FF:000001">
    <property type="entry name" value="Exocyst complex component 3"/>
    <property type="match status" value="1"/>
</dbReference>
<comment type="caution">
    <text evidence="4">The sequence shown here is derived from an EMBL/GenBank/DDBJ whole genome shotgun (WGS) entry which is preliminary data.</text>
</comment>
<evidence type="ECO:0000313" key="5">
    <source>
        <dbReference type="Proteomes" id="UP000092124"/>
    </source>
</evidence>
<protein>
    <recommendedName>
        <fullName evidence="6">Exocyst complex component 3</fullName>
    </recommendedName>
</protein>
<evidence type="ECO:0000256" key="1">
    <source>
        <dbReference type="ARBA" id="ARBA00009447"/>
    </source>
</evidence>
<proteinExistence type="inferred from homology"/>
<name>A0A1A6HUW9_NEOLE</name>
<keyword evidence="5" id="KW-1185">Reference proteome</keyword>
<comment type="similarity">
    <text evidence="1">Belongs to the SEC6 family.</text>
</comment>
<dbReference type="GO" id="GO:0000145">
    <property type="term" value="C:exocyst"/>
    <property type="evidence" value="ECO:0007669"/>
    <property type="project" value="InterPro"/>
</dbReference>
<dbReference type="PANTHER" id="PTHR21292:SF13">
    <property type="entry name" value="EXOCYST COMPLEX COMPONENT 3"/>
    <property type="match status" value="1"/>
</dbReference>
<dbReference type="GO" id="GO:0000149">
    <property type="term" value="F:SNARE binding"/>
    <property type="evidence" value="ECO:0007669"/>
    <property type="project" value="TreeGrafter"/>
</dbReference>
<dbReference type="Proteomes" id="UP000092124">
    <property type="component" value="Unassembled WGS sequence"/>
</dbReference>
<organism evidence="4 5">
    <name type="scientific">Neotoma lepida</name>
    <name type="common">Desert woodrat</name>
    <dbReference type="NCBI Taxonomy" id="56216"/>
    <lineage>
        <taxon>Eukaryota</taxon>
        <taxon>Metazoa</taxon>
        <taxon>Chordata</taxon>
        <taxon>Craniata</taxon>
        <taxon>Vertebrata</taxon>
        <taxon>Euteleostomi</taxon>
        <taxon>Mammalia</taxon>
        <taxon>Eutheria</taxon>
        <taxon>Euarchontoglires</taxon>
        <taxon>Glires</taxon>
        <taxon>Rodentia</taxon>
        <taxon>Myomorpha</taxon>
        <taxon>Muroidea</taxon>
        <taxon>Cricetidae</taxon>
        <taxon>Neotominae</taxon>
        <taxon>Neotoma</taxon>
    </lineage>
</organism>
<evidence type="ECO:0000313" key="4">
    <source>
        <dbReference type="EMBL" id="OBS81805.1"/>
    </source>
</evidence>
<dbReference type="PANTHER" id="PTHR21292">
    <property type="entry name" value="EXOCYST COMPLEX COMPONENT SEC6-RELATED"/>
    <property type="match status" value="1"/>
</dbReference>
<accession>A0A1A6HUW9</accession>
<dbReference type="GO" id="GO:0051601">
    <property type="term" value="P:exocyst localization"/>
    <property type="evidence" value="ECO:0007669"/>
    <property type="project" value="TreeGrafter"/>
</dbReference>
<feature type="region of interest" description="Disordered" evidence="3">
    <location>
        <begin position="174"/>
        <end position="199"/>
    </location>
</feature>
<gene>
    <name evidence="4" type="ORF">A6R68_24204</name>
</gene>
<keyword evidence="2" id="KW-0268">Exocytosis</keyword>
<dbReference type="Pfam" id="PF06046">
    <property type="entry name" value="Sec6"/>
    <property type="match status" value="1"/>
</dbReference>
<sequence length="211" mass="23577">MCTRESPKLYGEIQRMTAEAHRRVVVEYLRAVMQKRISFRSAEERKEGAEKMVREAEQLRFLFRKLASGFGEDADGHCDTIVAVAEVIKLTDPSLLYLEVSTLVSKYPDIRDDHIGALLAVRGDASRDMKQTIMETLEQGPMQASPNYVPIFKEIVVPSLNVAKLLNLPQVRSCGAGQVSSGNSSKTGPRGKVMRDEGQPSYHFRGTVLYD</sequence>
<evidence type="ECO:0000256" key="3">
    <source>
        <dbReference type="SAM" id="MobiDB-lite"/>
    </source>
</evidence>
<feature type="compositionally biased region" description="Polar residues" evidence="3">
    <location>
        <begin position="178"/>
        <end position="187"/>
    </location>
</feature>
<dbReference type="GO" id="GO:0006887">
    <property type="term" value="P:exocytosis"/>
    <property type="evidence" value="ECO:0007669"/>
    <property type="project" value="UniProtKB-KW"/>
</dbReference>
<dbReference type="InterPro" id="IPR042532">
    <property type="entry name" value="EXOC3/Sec6_C"/>
</dbReference>
<dbReference type="EMBL" id="LZPO01009258">
    <property type="protein sequence ID" value="OBS81805.1"/>
    <property type="molecule type" value="Genomic_DNA"/>
</dbReference>
<dbReference type="InterPro" id="IPR010326">
    <property type="entry name" value="EXOC3/Sec6"/>
</dbReference>
<dbReference type="OrthoDB" id="10047020at2759"/>
<dbReference type="Gene3D" id="1.10.357.70">
    <property type="entry name" value="Exocyst complex component Sec6, C-terminal domain"/>
    <property type="match status" value="1"/>
</dbReference>
<evidence type="ECO:0000256" key="2">
    <source>
        <dbReference type="ARBA" id="ARBA00022483"/>
    </source>
</evidence>
<dbReference type="AlphaFoldDB" id="A0A1A6HUW9"/>